<name>Q17ZS6_CLOD6</name>
<geneLocation type="plasmid" evidence="1 2">
    <name>pCD630</name>
</geneLocation>
<protein>
    <submittedName>
        <fullName evidence="1">Uncharacterized protein</fullName>
    </submittedName>
</protein>
<keyword evidence="1" id="KW-0614">Plasmid</keyword>
<organism evidence="1 2">
    <name type="scientific">Clostridioides difficile (strain 630)</name>
    <name type="common">Peptoclostridium difficile</name>
    <dbReference type="NCBI Taxonomy" id="272563"/>
    <lineage>
        <taxon>Bacteria</taxon>
        <taxon>Bacillati</taxon>
        <taxon>Bacillota</taxon>
        <taxon>Clostridia</taxon>
        <taxon>Peptostreptococcales</taxon>
        <taxon>Peptostreptococcaceae</taxon>
        <taxon>Clostridioides</taxon>
    </lineage>
</organism>
<dbReference type="EMBL" id="AM180356">
    <property type="protein sequence ID" value="CAJ66418.1"/>
    <property type="molecule type" value="Genomic_DNA"/>
</dbReference>
<dbReference type="EnsemblBacteria" id="CAJ66418">
    <property type="protein sequence ID" value="CAJ66418"/>
    <property type="gene ID" value="CD630_p050"/>
</dbReference>
<gene>
    <name evidence="1" type="ordered locus">CD630_p050</name>
</gene>
<dbReference type="AlphaFoldDB" id="Q17ZS6"/>
<dbReference type="KEGG" id="cdf:CD630_p050"/>
<proteinExistence type="predicted"/>
<evidence type="ECO:0000313" key="2">
    <source>
        <dbReference type="Proteomes" id="UP000001978"/>
    </source>
</evidence>
<evidence type="ECO:0000313" key="1">
    <source>
        <dbReference type="EMBL" id="CAJ66418.1"/>
    </source>
</evidence>
<dbReference type="BioCyc" id="PDIF272563:G12WB-3878-MONOMER"/>
<accession>Q17ZS6</accession>
<reference evidence="1 2" key="1">
    <citation type="journal article" date="2006" name="Nat. Genet.">
        <title>The multidrug-resistant human pathogen Clostridium difficile has a highly mobile, mosaic genome.</title>
        <authorList>
            <person name="Sebaihia M."/>
            <person name="Wren B.W."/>
            <person name="Mullany P."/>
            <person name="Fairweather N.F."/>
            <person name="Minton N."/>
            <person name="Stabler R."/>
            <person name="Thomson N.R."/>
            <person name="Roberts A.P."/>
            <person name="Cerdeno-Tarraga A.M."/>
            <person name="Wang H."/>
            <person name="Holden M.T.G."/>
            <person name="Wright A."/>
            <person name="Churcher C."/>
            <person name="Quail M.A."/>
            <person name="Baker S."/>
            <person name="Bason N."/>
            <person name="Brooks K."/>
            <person name="Chillingworth T."/>
            <person name="Cronin A."/>
            <person name="Davis P."/>
            <person name="Dowd L."/>
            <person name="Fraser A."/>
            <person name="Feltwell T."/>
            <person name="Hance Z."/>
            <person name="Holroyd S."/>
            <person name="Jagels K."/>
            <person name="Moule S."/>
            <person name="Mungall K."/>
            <person name="Price C."/>
            <person name="Rabbinowitsch R."/>
            <person name="Sharp S."/>
            <person name="Simmonds M."/>
            <person name="Steven K."/>
            <person name="Unwin L."/>
            <person name="Whithead S."/>
            <person name="Dupuy B."/>
            <person name="Dougan G."/>
            <person name="Barrell B.and.Parkhill.J."/>
        </authorList>
    </citation>
    <scope>NUCLEOTIDE SEQUENCE [LARGE SCALE GENOMIC DNA]</scope>
    <source>
        <strain evidence="1 2">630</strain>
        <plasmid evidence="2">pCD630</plasmid>
    </source>
</reference>
<dbReference type="Proteomes" id="UP000001978">
    <property type="component" value="Plasmid pCD630"/>
</dbReference>
<sequence>MLELYHRKKSISSDFLVNFLWFKGELNWGKKRYK</sequence>